<dbReference type="InterPro" id="IPR007627">
    <property type="entry name" value="RNA_pol_sigma70_r2"/>
</dbReference>
<dbReference type="RefSeq" id="WP_378139526.1">
    <property type="nucleotide sequence ID" value="NZ_JBHSEF010000009.1"/>
</dbReference>
<evidence type="ECO:0000256" key="2">
    <source>
        <dbReference type="ARBA" id="ARBA00023015"/>
    </source>
</evidence>
<dbReference type="SUPFAM" id="SSF88946">
    <property type="entry name" value="Sigma2 domain of RNA polymerase sigma factors"/>
    <property type="match status" value="1"/>
</dbReference>
<dbReference type="PANTHER" id="PTHR43133:SF51">
    <property type="entry name" value="RNA POLYMERASE SIGMA FACTOR"/>
    <property type="match status" value="1"/>
</dbReference>
<keyword evidence="9" id="KW-1185">Reference proteome</keyword>
<dbReference type="InterPro" id="IPR013249">
    <property type="entry name" value="RNA_pol_sigma70_r4_t2"/>
</dbReference>
<dbReference type="InterPro" id="IPR036388">
    <property type="entry name" value="WH-like_DNA-bd_sf"/>
</dbReference>
<dbReference type="Gene3D" id="1.10.1740.10">
    <property type="match status" value="1"/>
</dbReference>
<feature type="compositionally biased region" description="Polar residues" evidence="5">
    <location>
        <begin position="79"/>
        <end position="90"/>
    </location>
</feature>
<accession>A0ABV8US07</accession>
<evidence type="ECO:0000259" key="6">
    <source>
        <dbReference type="Pfam" id="PF04542"/>
    </source>
</evidence>
<keyword evidence="3" id="KW-0731">Sigma factor</keyword>
<dbReference type="PANTHER" id="PTHR43133">
    <property type="entry name" value="RNA POLYMERASE ECF-TYPE SIGMA FACTO"/>
    <property type="match status" value="1"/>
</dbReference>
<comment type="caution">
    <text evidence="8">The sequence shown here is derived from an EMBL/GenBank/DDBJ whole genome shotgun (WGS) entry which is preliminary data.</text>
</comment>
<evidence type="ECO:0000256" key="3">
    <source>
        <dbReference type="ARBA" id="ARBA00023082"/>
    </source>
</evidence>
<dbReference type="NCBIfam" id="TIGR02937">
    <property type="entry name" value="sigma70-ECF"/>
    <property type="match status" value="1"/>
</dbReference>
<organism evidence="8 9">
    <name type="scientific">Chryseomicrobium palamuruense</name>
    <dbReference type="NCBI Taxonomy" id="682973"/>
    <lineage>
        <taxon>Bacteria</taxon>
        <taxon>Bacillati</taxon>
        <taxon>Bacillota</taxon>
        <taxon>Bacilli</taxon>
        <taxon>Bacillales</taxon>
        <taxon>Caryophanaceae</taxon>
        <taxon>Chryseomicrobium</taxon>
    </lineage>
</organism>
<name>A0ABV8US07_9BACL</name>
<dbReference type="InterPro" id="IPR039425">
    <property type="entry name" value="RNA_pol_sigma-70-like"/>
</dbReference>
<evidence type="ECO:0000256" key="4">
    <source>
        <dbReference type="ARBA" id="ARBA00023163"/>
    </source>
</evidence>
<feature type="region of interest" description="Disordered" evidence="5">
    <location>
        <begin position="74"/>
        <end position="93"/>
    </location>
</feature>
<dbReference type="InterPro" id="IPR013325">
    <property type="entry name" value="RNA_pol_sigma_r2"/>
</dbReference>
<evidence type="ECO:0000256" key="1">
    <source>
        <dbReference type="ARBA" id="ARBA00010641"/>
    </source>
</evidence>
<proteinExistence type="inferred from homology"/>
<dbReference type="InterPro" id="IPR014284">
    <property type="entry name" value="RNA_pol_sigma-70_dom"/>
</dbReference>
<feature type="domain" description="RNA polymerase sigma factor 70 region 4 type 2" evidence="7">
    <location>
        <begin position="98"/>
        <end position="147"/>
    </location>
</feature>
<reference evidence="9" key="1">
    <citation type="journal article" date="2019" name="Int. J. Syst. Evol. Microbiol.">
        <title>The Global Catalogue of Microorganisms (GCM) 10K type strain sequencing project: providing services to taxonomists for standard genome sequencing and annotation.</title>
        <authorList>
            <consortium name="The Broad Institute Genomics Platform"/>
            <consortium name="The Broad Institute Genome Sequencing Center for Infectious Disease"/>
            <person name="Wu L."/>
            <person name="Ma J."/>
        </authorList>
    </citation>
    <scope>NUCLEOTIDE SEQUENCE [LARGE SCALE GENOMIC DNA]</scope>
    <source>
        <strain evidence="9">CCUG 50353</strain>
    </source>
</reference>
<dbReference type="Proteomes" id="UP001595733">
    <property type="component" value="Unassembled WGS sequence"/>
</dbReference>
<dbReference type="Pfam" id="PF08281">
    <property type="entry name" value="Sigma70_r4_2"/>
    <property type="match status" value="1"/>
</dbReference>
<dbReference type="CDD" id="cd06171">
    <property type="entry name" value="Sigma70_r4"/>
    <property type="match status" value="1"/>
</dbReference>
<comment type="similarity">
    <text evidence="1">Belongs to the sigma-70 factor family. ECF subfamily.</text>
</comment>
<evidence type="ECO:0000313" key="9">
    <source>
        <dbReference type="Proteomes" id="UP001595733"/>
    </source>
</evidence>
<dbReference type="InterPro" id="IPR013324">
    <property type="entry name" value="RNA_pol_sigma_r3/r4-like"/>
</dbReference>
<dbReference type="EMBL" id="JBHSEF010000009">
    <property type="protein sequence ID" value="MFC4353784.1"/>
    <property type="molecule type" value="Genomic_DNA"/>
</dbReference>
<dbReference type="Gene3D" id="1.10.10.10">
    <property type="entry name" value="Winged helix-like DNA-binding domain superfamily/Winged helix DNA-binding domain"/>
    <property type="match status" value="1"/>
</dbReference>
<evidence type="ECO:0000313" key="8">
    <source>
        <dbReference type="EMBL" id="MFC4353784.1"/>
    </source>
</evidence>
<evidence type="ECO:0000259" key="7">
    <source>
        <dbReference type="Pfam" id="PF08281"/>
    </source>
</evidence>
<sequence>MDRSQLHELYQTHAPDMLRMAIAITGRRELAKDALQETFLRVYRFSDTYDSNQPIKPWLYRILINECRRLQKQEARSYPTDSTKLEQATPSREPYSDVMDAVSKLPESYRVPLLLKYMDGWKEHEIADILSLNINTLKSRLAKARELMRIAYGEGV</sequence>
<dbReference type="SUPFAM" id="SSF88659">
    <property type="entry name" value="Sigma3 and sigma4 domains of RNA polymerase sigma factors"/>
    <property type="match status" value="1"/>
</dbReference>
<dbReference type="Pfam" id="PF04542">
    <property type="entry name" value="Sigma70_r2"/>
    <property type="match status" value="1"/>
</dbReference>
<gene>
    <name evidence="8" type="ORF">ACFO0S_01725</name>
</gene>
<keyword evidence="4" id="KW-0804">Transcription</keyword>
<protein>
    <submittedName>
        <fullName evidence="8">RNA polymerase sigma factor</fullName>
    </submittedName>
</protein>
<feature type="domain" description="RNA polymerase sigma-70 region 2" evidence="6">
    <location>
        <begin position="9"/>
        <end position="76"/>
    </location>
</feature>
<evidence type="ECO:0000256" key="5">
    <source>
        <dbReference type="SAM" id="MobiDB-lite"/>
    </source>
</evidence>
<keyword evidence="2" id="KW-0805">Transcription regulation</keyword>